<name>A0ABT3SBA0_9MYCO</name>
<keyword evidence="1" id="KW-0812">Transmembrane</keyword>
<keyword evidence="1" id="KW-0472">Membrane</keyword>
<evidence type="ECO:0000313" key="2">
    <source>
        <dbReference type="EMBL" id="MCX2936783.1"/>
    </source>
</evidence>
<evidence type="ECO:0008006" key="4">
    <source>
        <dbReference type="Google" id="ProtNLM"/>
    </source>
</evidence>
<protein>
    <recommendedName>
        <fullName evidence="4">DUF5642 domain-containing protein</fullName>
    </recommendedName>
</protein>
<proteinExistence type="predicted"/>
<reference evidence="2 3" key="1">
    <citation type="submission" date="2022-11" db="EMBL/GenBank/DDBJ databases">
        <title>Mycobacterium sp. nov.</title>
        <authorList>
            <person name="Papic B."/>
            <person name="Spicic S."/>
            <person name="Duvnjak S."/>
        </authorList>
    </citation>
    <scope>NUCLEOTIDE SEQUENCE [LARGE SCALE GENOMIC DNA]</scope>
    <source>
        <strain evidence="2 3">CVI_P4</strain>
    </source>
</reference>
<evidence type="ECO:0000256" key="1">
    <source>
        <dbReference type="SAM" id="Phobius"/>
    </source>
</evidence>
<dbReference type="RefSeq" id="WP_265996095.1">
    <property type="nucleotide sequence ID" value="NZ_JAPJDN010000005.1"/>
</dbReference>
<organism evidence="2 3">
    <name type="scientific">Mycobacterium pinniadriaticum</name>
    <dbReference type="NCBI Taxonomy" id="2994102"/>
    <lineage>
        <taxon>Bacteria</taxon>
        <taxon>Bacillati</taxon>
        <taxon>Actinomycetota</taxon>
        <taxon>Actinomycetes</taxon>
        <taxon>Mycobacteriales</taxon>
        <taxon>Mycobacteriaceae</taxon>
        <taxon>Mycobacterium</taxon>
    </lineage>
</organism>
<keyword evidence="3" id="KW-1185">Reference proteome</keyword>
<dbReference type="EMBL" id="JAPJDO010000005">
    <property type="protein sequence ID" value="MCX2936783.1"/>
    <property type="molecule type" value="Genomic_DNA"/>
</dbReference>
<feature type="transmembrane region" description="Helical" evidence="1">
    <location>
        <begin position="21"/>
        <end position="40"/>
    </location>
</feature>
<keyword evidence="1" id="KW-1133">Transmembrane helix</keyword>
<sequence>MSFSPTDELRPVPRRSLTQKPAALVIGALMLAVPLVPMIADATLPPRQWNPAEPSAEELTAVTEDGDVVVIETPQGWEALDGGDSAVLRHDGAAVYVDVYDRGDRDPDAVAERLIRQHRIQGITSALDGGTIELPDGTLTGDTCVVVTASATGTCAFLHDDDVIVSVLSLAEPGQPAPPISQVLELFSRRQQ</sequence>
<gene>
    <name evidence="2" type="ORF">ORI27_08735</name>
</gene>
<evidence type="ECO:0000313" key="3">
    <source>
        <dbReference type="Proteomes" id="UP001300745"/>
    </source>
</evidence>
<comment type="caution">
    <text evidence="2">The sequence shown here is derived from an EMBL/GenBank/DDBJ whole genome shotgun (WGS) entry which is preliminary data.</text>
</comment>
<dbReference type="Proteomes" id="UP001300745">
    <property type="component" value="Unassembled WGS sequence"/>
</dbReference>
<accession>A0ABT3SBA0</accession>